<name>A0AAV9JB76_9PEZI</name>
<reference evidence="2 3" key="1">
    <citation type="submission" date="2021-11" db="EMBL/GenBank/DDBJ databases">
        <title>Black yeast isolated from Biological Soil Crust.</title>
        <authorList>
            <person name="Kurbessoian T."/>
        </authorList>
    </citation>
    <scope>NUCLEOTIDE SEQUENCE [LARGE SCALE GENOMIC DNA]</scope>
    <source>
        <strain evidence="2 3">CCFEE 5522</strain>
    </source>
</reference>
<organism evidence="2 3">
    <name type="scientific">Oleoguttula mirabilis</name>
    <dbReference type="NCBI Taxonomy" id="1507867"/>
    <lineage>
        <taxon>Eukaryota</taxon>
        <taxon>Fungi</taxon>
        <taxon>Dikarya</taxon>
        <taxon>Ascomycota</taxon>
        <taxon>Pezizomycotina</taxon>
        <taxon>Dothideomycetes</taxon>
        <taxon>Dothideomycetidae</taxon>
        <taxon>Mycosphaerellales</taxon>
        <taxon>Teratosphaeriaceae</taxon>
        <taxon>Oleoguttula</taxon>
    </lineage>
</organism>
<dbReference type="PROSITE" id="PS50097">
    <property type="entry name" value="BTB"/>
    <property type="match status" value="1"/>
</dbReference>
<dbReference type="Pfam" id="PF00651">
    <property type="entry name" value="BTB"/>
    <property type="match status" value="1"/>
</dbReference>
<dbReference type="PANTHER" id="PTHR47843:SF2">
    <property type="entry name" value="BTB DOMAIN-CONTAINING PROTEIN"/>
    <property type="match status" value="1"/>
</dbReference>
<proteinExistence type="predicted"/>
<dbReference type="SUPFAM" id="SSF54695">
    <property type="entry name" value="POZ domain"/>
    <property type="match status" value="1"/>
</dbReference>
<keyword evidence="3" id="KW-1185">Reference proteome</keyword>
<feature type="domain" description="BTB" evidence="1">
    <location>
        <begin position="18"/>
        <end position="87"/>
    </location>
</feature>
<accession>A0AAV9JB76</accession>
<dbReference type="Proteomes" id="UP001324427">
    <property type="component" value="Unassembled WGS sequence"/>
</dbReference>
<comment type="caution">
    <text evidence="2">The sequence shown here is derived from an EMBL/GenBank/DDBJ whole genome shotgun (WGS) entry which is preliminary data.</text>
</comment>
<dbReference type="EMBL" id="JAVFHQ010000043">
    <property type="protein sequence ID" value="KAK4542312.1"/>
    <property type="molecule type" value="Genomic_DNA"/>
</dbReference>
<dbReference type="InterPro" id="IPR000210">
    <property type="entry name" value="BTB/POZ_dom"/>
</dbReference>
<dbReference type="AlphaFoldDB" id="A0AAV9JB76"/>
<evidence type="ECO:0000313" key="2">
    <source>
        <dbReference type="EMBL" id="KAK4542312.1"/>
    </source>
</evidence>
<dbReference type="Gene3D" id="3.30.710.10">
    <property type="entry name" value="Potassium Channel Kv1.1, Chain A"/>
    <property type="match status" value="1"/>
</dbReference>
<dbReference type="PANTHER" id="PTHR47843">
    <property type="entry name" value="BTB DOMAIN-CONTAINING PROTEIN-RELATED"/>
    <property type="match status" value="1"/>
</dbReference>
<gene>
    <name evidence="2" type="ORF">LTR36_006965</name>
</gene>
<sequence>MAQPGQPAAKRRKLDLFEEVVVVVGSQEHRFTVPKCFLTKTSDFFKTCLNGTWKEAKDKTVKLPKQEPGIFAVYLQWLYTGDLILCEATPEDLKDKPHEDRQSAALEHYGLLVPLAILADSLADSMLSNVVVDAILRVKYNMHFAPGPDQVRRAYGNLPENSPLKRLLVDMYLYDVGVAFVERIKASLPNDFVFDLMIAAKNVASSSGKGSKSYCQEKCRYHVHTDNVPKCT</sequence>
<dbReference type="InterPro" id="IPR011333">
    <property type="entry name" value="SKP1/BTB/POZ_sf"/>
</dbReference>
<evidence type="ECO:0000259" key="1">
    <source>
        <dbReference type="PROSITE" id="PS50097"/>
    </source>
</evidence>
<dbReference type="CDD" id="cd18186">
    <property type="entry name" value="BTB_POZ_ZBTB_KLHL-like"/>
    <property type="match status" value="1"/>
</dbReference>
<protein>
    <recommendedName>
        <fullName evidence="1">BTB domain-containing protein</fullName>
    </recommendedName>
</protein>
<evidence type="ECO:0000313" key="3">
    <source>
        <dbReference type="Proteomes" id="UP001324427"/>
    </source>
</evidence>